<dbReference type="eggNOG" id="ENOG5032GB9">
    <property type="taxonomic scope" value="Bacteria"/>
</dbReference>
<dbReference type="EMBL" id="BA000026">
    <property type="protein sequence ID" value="BAC43944.1"/>
    <property type="molecule type" value="Genomic_DNA"/>
</dbReference>
<organism evidence="2 3">
    <name type="scientific">Malacoplasma penetrans (strain HF-2)</name>
    <name type="common">Mycoplasma penetrans</name>
    <dbReference type="NCBI Taxonomy" id="272633"/>
    <lineage>
        <taxon>Bacteria</taxon>
        <taxon>Bacillati</taxon>
        <taxon>Mycoplasmatota</taxon>
        <taxon>Mycoplasmoidales</taxon>
        <taxon>Mycoplasmoidaceae</taxon>
        <taxon>Malacoplasma</taxon>
    </lineage>
</organism>
<proteinExistence type="predicted"/>
<evidence type="ECO:0000256" key="1">
    <source>
        <dbReference type="SAM" id="Coils"/>
    </source>
</evidence>
<feature type="coiled-coil region" evidence="1">
    <location>
        <begin position="875"/>
        <end position="902"/>
    </location>
</feature>
<dbReference type="STRING" id="272633.gene:10731252"/>
<dbReference type="Proteomes" id="UP000002522">
    <property type="component" value="Chromosome"/>
</dbReference>
<dbReference type="InParanoid" id="Q8EWQ0"/>
<keyword evidence="1" id="KW-0175">Coiled coil</keyword>
<feature type="coiled-coil region" evidence="1">
    <location>
        <begin position="183"/>
        <end position="217"/>
    </location>
</feature>
<name>Q8EWQ0_MALP2</name>
<dbReference type="AlphaFoldDB" id="Q8EWQ0"/>
<gene>
    <name evidence="2" type="ordered locus">MYPE1530</name>
</gene>
<keyword evidence="3" id="KW-1185">Reference proteome</keyword>
<feature type="coiled-coil region" evidence="1">
    <location>
        <begin position="295"/>
        <end position="364"/>
    </location>
</feature>
<dbReference type="KEGG" id="mpe:MYPE1530"/>
<dbReference type="SMR" id="Q8EWQ0"/>
<sequence length="1051" mass="122424">MRYINIERIKQVLARINEKKSIIEKNYFQSLRIFNDMLKVDPDNSELVSDISLRKERLDESVNSTISYLDNLTQTLSLVMLKVIKNKDLLSRHEDEFLLTPPITDKDLSVENEYEKELRGSADNQPLTLTGLPNEDLSFNFNEFNDFVDKINEEFEYASPAVVKQGLLNDQEYSFEDKISRLERSLKEEIEAITIHNEMLERQNINLQEMLIKLEEKDLSPSTLYANRTWDNSELYFSALDKSVNSAVQKFDEVSEKMTNAINFLSINQIENLEKISLPLIKSLETSLKTVTDDFQYIKRENENYKKEVDNYKEAISALKNDCQSKEYELKNSYDSWLSNVRKISELEDIINEQSDDIKKIYEEKNDLISKLESKIAETGSFVNQIVYEKELLLQQNSDLAYEIDKLKRELAGENDLDDYINSVSIQDLVQKEAEKIVEDKINTLLRKYRDEVEKIKTESISYFLNARDNDERVLDKMIQENDSGISNEIAKTVEKLERKLASIENNLKHESEVKERTQDAINDINLLLGEGPYPIAAGEKKLTNKFDQLEQRIEESLERVKTLEEKKNEPSKIVLENEKLDDLFSKSPLYEDFNQRLLGKELEIESLKAENSRIYEENQVINDVLNETIQRITINSGKMREIEELLTKQDYEFMILNDEKNSVIDALYKSIKNRDLDSIDDIHGLTKLNKYDFAKFAKKSLNNKEYNNGDLLEYVKDEIEKIISQEIEALKVKYDEDLKLINEKYEWKAYPDVLNSDGQFGPVTSSHVYQGPVPVYQAIPSINFDGIDQSYFDIEKNDSLKKIINEYVNGDLEDDILEETYEEEIINNSKSDEKEFLGDGNNLLDVSVENGYSPWNPSPSNSEKIIHKKSVVKSKKEDELIKKLLDRNDDLEAKITKLKNLMSDRFNSEIEKSKNLIFNKYTPQFVPAPAYDYSISPDIINEIKQDILQQQIIQSNEIERKINDSINEFRSDNDKRLDILNRKIENINQPNTLIDNSSLVFENSILEDRSALFLEREIISSTDKLLQLQKELLTLESELTHEEKKLIVEL</sequence>
<reference evidence="2 3" key="1">
    <citation type="journal article" date="2002" name="Nucleic Acids Res.">
        <title>The complete genomic sequence of Mycoplasma penetrans, an intracellular bacterial pathogen in humans.</title>
        <authorList>
            <person name="Sasaki Y."/>
            <person name="Ishikawa J."/>
            <person name="Yamashita A."/>
            <person name="Oshima K."/>
            <person name="Kenri T."/>
            <person name="Furuya K."/>
            <person name="Yoshino C."/>
            <person name="Horino A."/>
            <person name="Shiba T."/>
            <person name="Sasaki T."/>
            <person name="Hattori M."/>
        </authorList>
    </citation>
    <scope>NUCLEOTIDE SEQUENCE [LARGE SCALE GENOMIC DNA]</scope>
    <source>
        <strain evidence="2 3">HF-2</strain>
    </source>
</reference>
<evidence type="ECO:0000313" key="3">
    <source>
        <dbReference type="Proteomes" id="UP000002522"/>
    </source>
</evidence>
<protein>
    <submittedName>
        <fullName evidence="2">Predicted cytoskeletal protein</fullName>
    </submittedName>
</protein>
<dbReference type="HOGENOM" id="CLU_290837_0_0_14"/>
<accession>Q8EWQ0</accession>
<feature type="coiled-coil region" evidence="1">
    <location>
        <begin position="487"/>
        <end position="567"/>
    </location>
</feature>
<evidence type="ECO:0000313" key="2">
    <source>
        <dbReference type="EMBL" id="BAC43944.1"/>
    </source>
</evidence>
<dbReference type="RefSeq" id="WP_011076980.1">
    <property type="nucleotide sequence ID" value="NC_004432.1"/>
</dbReference>